<keyword evidence="5" id="KW-1185">Reference proteome</keyword>
<accession>A0A1G8UR53</accession>
<name>A0A1G8UR53_9STAP</name>
<reference evidence="3" key="1">
    <citation type="submission" date="2016-10" db="EMBL/GenBank/DDBJ databases">
        <authorList>
            <person name="de Groot N.N."/>
        </authorList>
    </citation>
    <scope>NUCLEOTIDE SEQUENCE [LARGE SCALE GENOMIC DNA]</scope>
    <source>
        <strain evidence="3">CGMCC 1.8911</strain>
    </source>
</reference>
<protein>
    <submittedName>
        <fullName evidence="2">Tfp pilus assembly protein PilV</fullName>
    </submittedName>
</protein>
<gene>
    <name evidence="2" type="ORF">J2Z27_000761</name>
    <name evidence="3" type="ORF">SAMN05216187_10182</name>
</gene>
<keyword evidence="1" id="KW-0472">Membrane</keyword>
<dbReference type="Proteomes" id="UP000242700">
    <property type="component" value="Unassembled WGS sequence"/>
</dbReference>
<dbReference type="RefSeq" id="WP_092594570.1">
    <property type="nucleotide sequence ID" value="NZ_BMCN01000001.1"/>
</dbReference>
<dbReference type="EMBL" id="JAGGKN010000002">
    <property type="protein sequence ID" value="MBP1951726.1"/>
    <property type="molecule type" value="Genomic_DNA"/>
</dbReference>
<evidence type="ECO:0000256" key="1">
    <source>
        <dbReference type="SAM" id="Phobius"/>
    </source>
</evidence>
<reference evidence="4" key="2">
    <citation type="submission" date="2016-10" db="EMBL/GenBank/DDBJ databases">
        <authorList>
            <person name="Varghese N."/>
            <person name="Submissions S."/>
        </authorList>
    </citation>
    <scope>NUCLEOTIDE SEQUENCE [LARGE SCALE GENOMIC DNA]</scope>
    <source>
        <strain evidence="4">CGMCC 1.8911</strain>
    </source>
</reference>
<evidence type="ECO:0000313" key="5">
    <source>
        <dbReference type="Proteomes" id="UP001519348"/>
    </source>
</evidence>
<sequence>MNHNGFLLIDSILALSIFTVIVLTLPGLIFILQNNEASLERLNTLREIYIASGRYDSPEDFTAAAKLIYKEAGIACEDRLKKICS</sequence>
<dbReference type="STRING" id="586411.SAMN05216187_10182"/>
<reference evidence="2 5" key="3">
    <citation type="submission" date="2021-03" db="EMBL/GenBank/DDBJ databases">
        <title>Genomic Encyclopedia of Type Strains, Phase IV (KMG-IV): sequencing the most valuable type-strain genomes for metagenomic binning, comparative biology and taxonomic classification.</title>
        <authorList>
            <person name="Goeker M."/>
        </authorList>
    </citation>
    <scope>NUCLEOTIDE SEQUENCE [LARGE SCALE GENOMIC DNA]</scope>
    <source>
        <strain evidence="2 5">DSM 22420</strain>
    </source>
</reference>
<organism evidence="3 4">
    <name type="scientific">Jeotgalicoccus aerolatus</name>
    <dbReference type="NCBI Taxonomy" id="709510"/>
    <lineage>
        <taxon>Bacteria</taxon>
        <taxon>Bacillati</taxon>
        <taxon>Bacillota</taxon>
        <taxon>Bacilli</taxon>
        <taxon>Bacillales</taxon>
        <taxon>Staphylococcaceae</taxon>
        <taxon>Jeotgalicoccus</taxon>
    </lineage>
</organism>
<evidence type="ECO:0000313" key="4">
    <source>
        <dbReference type="Proteomes" id="UP000242700"/>
    </source>
</evidence>
<dbReference type="EMBL" id="FNFI01000001">
    <property type="protein sequence ID" value="SDJ56219.1"/>
    <property type="molecule type" value="Genomic_DNA"/>
</dbReference>
<keyword evidence="1" id="KW-1133">Transmembrane helix</keyword>
<dbReference type="Proteomes" id="UP001519348">
    <property type="component" value="Unassembled WGS sequence"/>
</dbReference>
<keyword evidence="1" id="KW-0812">Transmembrane</keyword>
<evidence type="ECO:0000313" key="2">
    <source>
        <dbReference type="EMBL" id="MBP1951726.1"/>
    </source>
</evidence>
<feature type="transmembrane region" description="Helical" evidence="1">
    <location>
        <begin position="12"/>
        <end position="32"/>
    </location>
</feature>
<dbReference type="OrthoDB" id="2418324at2"/>
<evidence type="ECO:0000313" key="3">
    <source>
        <dbReference type="EMBL" id="SDJ56219.1"/>
    </source>
</evidence>
<proteinExistence type="predicted"/>
<dbReference type="AlphaFoldDB" id="A0A1G8UR53"/>